<evidence type="ECO:0000259" key="1">
    <source>
        <dbReference type="Pfam" id="PF13556"/>
    </source>
</evidence>
<proteinExistence type="predicted"/>
<evidence type="ECO:0000313" key="2">
    <source>
        <dbReference type="EMBL" id="ALB76084.1"/>
    </source>
</evidence>
<dbReference type="InterPro" id="IPR051448">
    <property type="entry name" value="CdaR-like_regulators"/>
</dbReference>
<dbReference type="Gene3D" id="1.10.10.2840">
    <property type="entry name" value="PucR C-terminal helix-turn-helix domain"/>
    <property type="match status" value="1"/>
</dbReference>
<dbReference type="AlphaFoldDB" id="A0A0M5IH41"/>
<sequence length="434" mass="51017">MTFILYDFVKFFTVADNNFSGYNCLSYTKELSVMNKDVTELLFNTLSEGAGIQNLIDTAREQIFLNPIMVTNSSFRIVGLSTDTIFDDIVWNEAVNLHGFSKEVIEQFRHDTESDKLFQEHKVFLYSSGLGEKIPRILAPLKTENRTLGYLIIFSVNHPLENRDIENAEILAKALNILMQGPITVADINLDLMDYTLKLLLSELPVESSQIQALTNCDFFMTFSLSLPEKRKEREYLYYLRDQIIQDSSKIHSFPYEENLFVLINYKEEKELDQFFVRLKKLLKEYQIHAGSSNSFEDLTQLKYYFEQAVKVRSFGEKLHPEKKFYSFTEYYVYFFISRIPLELSHTLLCQDYLTLVEYDHVHSLQLVDTITAYFYHSMNINDVSKELHVHRNTISYRLNLIKEKLLIDYTDIRKLRNIVLSHEVKKWNGRLPS</sequence>
<dbReference type="PANTHER" id="PTHR33744:SF15">
    <property type="entry name" value="CARBOHYDRATE DIACID REGULATOR"/>
    <property type="match status" value="1"/>
</dbReference>
<reference evidence="2" key="1">
    <citation type="journal article" date="2015" name="Proc. Natl. Acad. Sci. U.S.A.">
        <title>Functional metagenomic discovery of bacterial effectors in the human microbiome and isolation of commendamide, a GPCR G2A/132 agonist.</title>
        <authorList>
            <person name="Cohen L.J."/>
            <person name="Kang H.S."/>
            <person name="Chu J."/>
            <person name="Huang Y.H."/>
            <person name="Gordon E.A."/>
            <person name="Reddy B.V."/>
            <person name="Ternei M.A."/>
            <person name="Craig J.W."/>
            <person name="Brady S.F."/>
        </authorList>
    </citation>
    <scope>NUCLEOTIDE SEQUENCE</scope>
</reference>
<name>A0A0M5IH41_9BACT</name>
<dbReference type="InterPro" id="IPR042070">
    <property type="entry name" value="PucR_C-HTH_sf"/>
</dbReference>
<dbReference type="PANTHER" id="PTHR33744">
    <property type="entry name" value="CARBOHYDRATE DIACID REGULATOR"/>
    <property type="match status" value="1"/>
</dbReference>
<organism evidence="2">
    <name type="scientific">uncultured bacterium 31i10b</name>
    <dbReference type="NCBI Taxonomy" id="1701361"/>
    <lineage>
        <taxon>Bacteria</taxon>
        <taxon>environmental samples</taxon>
    </lineage>
</organism>
<protein>
    <recommendedName>
        <fullName evidence="1">PucR C-terminal helix-turn-helix domain-containing protein</fullName>
    </recommendedName>
</protein>
<dbReference type="EMBL" id="KT336258">
    <property type="protein sequence ID" value="ALB76084.1"/>
    <property type="molecule type" value="Genomic_DNA"/>
</dbReference>
<dbReference type="InterPro" id="IPR025736">
    <property type="entry name" value="PucR_C-HTH_dom"/>
</dbReference>
<accession>A0A0M5IH41</accession>
<feature type="domain" description="PucR C-terminal helix-turn-helix" evidence="1">
    <location>
        <begin position="367"/>
        <end position="416"/>
    </location>
</feature>
<dbReference type="Pfam" id="PF13556">
    <property type="entry name" value="HTH_30"/>
    <property type="match status" value="1"/>
</dbReference>